<accession>A0ABR3FU31</accession>
<dbReference type="PROSITE" id="PS50112">
    <property type="entry name" value="PAS"/>
    <property type="match status" value="2"/>
</dbReference>
<evidence type="ECO:0000256" key="4">
    <source>
        <dbReference type="SAM" id="Coils"/>
    </source>
</evidence>
<dbReference type="Proteomes" id="UP001465976">
    <property type="component" value="Unassembled WGS sequence"/>
</dbReference>
<dbReference type="NCBIfam" id="TIGR00229">
    <property type="entry name" value="sensory_box"/>
    <property type="match status" value="2"/>
</dbReference>
<organism evidence="7 8">
    <name type="scientific">Marasmius crinis-equi</name>
    <dbReference type="NCBI Taxonomy" id="585013"/>
    <lineage>
        <taxon>Eukaryota</taxon>
        <taxon>Fungi</taxon>
        <taxon>Dikarya</taxon>
        <taxon>Basidiomycota</taxon>
        <taxon>Agaricomycotina</taxon>
        <taxon>Agaricomycetes</taxon>
        <taxon>Agaricomycetidae</taxon>
        <taxon>Agaricales</taxon>
        <taxon>Marasmiineae</taxon>
        <taxon>Marasmiaceae</taxon>
        <taxon>Marasmius</taxon>
    </lineage>
</organism>
<evidence type="ECO:0000256" key="1">
    <source>
        <dbReference type="ARBA" id="ARBA00022630"/>
    </source>
</evidence>
<dbReference type="InterPro" id="IPR035965">
    <property type="entry name" value="PAS-like_dom_sf"/>
</dbReference>
<evidence type="ECO:0000256" key="5">
    <source>
        <dbReference type="SAM" id="MobiDB-lite"/>
    </source>
</evidence>
<dbReference type="InterPro" id="IPR000014">
    <property type="entry name" value="PAS"/>
</dbReference>
<dbReference type="Gene3D" id="3.30.450.20">
    <property type="entry name" value="PAS domain"/>
    <property type="match status" value="2"/>
</dbReference>
<keyword evidence="3" id="KW-0157">Chromophore</keyword>
<keyword evidence="8" id="KW-1185">Reference proteome</keyword>
<name>A0ABR3FU31_9AGAR</name>
<dbReference type="EMBL" id="JBAHYK010000091">
    <property type="protein sequence ID" value="KAL0578618.1"/>
    <property type="molecule type" value="Genomic_DNA"/>
</dbReference>
<dbReference type="CDD" id="cd00130">
    <property type="entry name" value="PAS"/>
    <property type="match status" value="2"/>
</dbReference>
<protein>
    <recommendedName>
        <fullName evidence="6">PAS domain-containing protein</fullName>
    </recommendedName>
</protein>
<dbReference type="PANTHER" id="PTHR47429">
    <property type="entry name" value="PROTEIN TWIN LOV 1"/>
    <property type="match status" value="1"/>
</dbReference>
<dbReference type="SMART" id="SM00091">
    <property type="entry name" value="PAS"/>
    <property type="match status" value="3"/>
</dbReference>
<keyword evidence="4" id="KW-0175">Coiled coil</keyword>
<keyword evidence="1" id="KW-0285">Flavoprotein</keyword>
<reference evidence="7 8" key="1">
    <citation type="submission" date="2024-02" db="EMBL/GenBank/DDBJ databases">
        <title>A draft genome for the cacao thread blight pathogen Marasmius crinis-equi.</title>
        <authorList>
            <person name="Cohen S.P."/>
            <person name="Baruah I.K."/>
            <person name="Amoako-Attah I."/>
            <person name="Bukari Y."/>
            <person name="Meinhardt L.W."/>
            <person name="Bailey B.A."/>
        </authorList>
    </citation>
    <scope>NUCLEOTIDE SEQUENCE [LARGE SCALE GENOMIC DNA]</scope>
    <source>
        <strain evidence="7 8">GH-76</strain>
    </source>
</reference>
<keyword evidence="2" id="KW-0288">FMN</keyword>
<evidence type="ECO:0000259" key="6">
    <source>
        <dbReference type="PROSITE" id="PS50112"/>
    </source>
</evidence>
<feature type="domain" description="PAS" evidence="6">
    <location>
        <begin position="362"/>
        <end position="418"/>
    </location>
</feature>
<evidence type="ECO:0000313" key="8">
    <source>
        <dbReference type="Proteomes" id="UP001465976"/>
    </source>
</evidence>
<feature type="coiled-coil region" evidence="4">
    <location>
        <begin position="719"/>
        <end position="746"/>
    </location>
</feature>
<comment type="caution">
    <text evidence="7">The sequence shown here is derived from an EMBL/GenBank/DDBJ whole genome shotgun (WGS) entry which is preliminary data.</text>
</comment>
<feature type="region of interest" description="Disordered" evidence="5">
    <location>
        <begin position="526"/>
        <end position="569"/>
    </location>
</feature>
<evidence type="ECO:0000256" key="2">
    <source>
        <dbReference type="ARBA" id="ARBA00022643"/>
    </source>
</evidence>
<evidence type="ECO:0000256" key="3">
    <source>
        <dbReference type="ARBA" id="ARBA00022991"/>
    </source>
</evidence>
<dbReference type="SUPFAM" id="SSF55785">
    <property type="entry name" value="PYP-like sensor domain (PAS domain)"/>
    <property type="match status" value="2"/>
</dbReference>
<gene>
    <name evidence="7" type="ORF">V5O48_003361</name>
</gene>
<evidence type="ECO:0000313" key="7">
    <source>
        <dbReference type="EMBL" id="KAL0578618.1"/>
    </source>
</evidence>
<sequence>MARAPATGSNLCGDTPFLIPSAAPKDLNLCNSQGFKNPAKPITPSQLTSIGINSSASPTNADSSSSLGLPVYSASGFDLFSVMARVATRPEPKLVLGPVDFMGSFVVSDARRYDCPVIYVSPTFCRLTGYDESEVIGRNCRFLQSPNGEQARGQVRQYTSHEAVKHLKKNLVADKECQTSIINYKKNGDAFINLVTVIPIRGDELGASGDEDKVVYHVGYQVDLTEHPNAILQKLEDGSYIVNYTSNNPVAVKPMNPLNRLFQQQQHHRGLRGIGAGSVALGLGRGGGMAAGVGGLVGVGGYGLGMSAEDRKFNAIGAPVVSPEMKKYLEEPEFLKSFPVTTGVNADAMLAGSTNHLLSLILLEYAPDFLHVVSLIGDFLYVAPSVRRVLGYESYELVGRSLVDICHPSDKVPLMRELIESSSVNLSAGASHAGGSTGEEGEDIVPNPASDPASDILLMRPRTVDLIFRALTKGKRYVWVECRGRLYQEPGKGRKAILLSGRAKEMTGLKWETVKSASGGVRGTEVGVRSVTESPKAVGKDTNWRKRKKAGVEESPAQSPPDKTPEQVDVKSEFWGTITRSGIMLVVTSGVRDVLGYEETDLMGRHVDMITDDKIFLEEVAKVGGTGGMSGVRRTTCRMFRKGYEVGPEEATVEVEVILYPAFVDDTVHNSEQTISPTNVIYQIRRRAGGTEPDVMHLMDEDVFLPLDTNRGSSWQYELQQLRFANDRLKEQIKELEGEMDRKASISSASDSLGGGGLVVANAQRYRTTSNHMLPGVAVYDRRPQPSYEPRASSPWAYHFESVPGLVPVSIPARYQKPERDSTVADEVL</sequence>
<feature type="domain" description="PAS" evidence="6">
    <location>
        <begin position="117"/>
        <end position="162"/>
    </location>
</feature>
<dbReference type="PANTHER" id="PTHR47429:SF7">
    <property type="entry name" value="GATA-FACTOR"/>
    <property type="match status" value="1"/>
</dbReference>
<proteinExistence type="predicted"/>
<dbReference type="Pfam" id="PF13426">
    <property type="entry name" value="PAS_9"/>
    <property type="match status" value="2"/>
</dbReference>